<evidence type="ECO:0000313" key="1">
    <source>
        <dbReference type="EMBL" id="KAJ2982065.1"/>
    </source>
</evidence>
<name>A0ACC1NRY9_9PEZI</name>
<dbReference type="EMBL" id="JAPDGR010001494">
    <property type="protein sequence ID" value="KAJ2982065.1"/>
    <property type="molecule type" value="Genomic_DNA"/>
</dbReference>
<sequence length="791" mass="88677">MQANSSRQLLGYTPDCPYFQKQSPITNCSFLPMCRLKETFEDGRMFTADSFGDRDWIDVTDARPCKHDCLCNKLSVAVEERAFSFIVEKTPTDMKILFHDIGLRDVVTEALAHTNPELVSGDTPGYGFLLLRYRPLLAEKLWQMQQDLTAGPQFNFVSSGVTASRGSTTKATWRLPTGSGFMVALLHGGGNTKFRRRRSPTSAAKRLNKSTAHTLATSANESNGNNCDDNWSSPYVKNSELLPIAQELISKSDSPSHPRSTVNTKAAVLSGRPNSGIRFPRLQTKLFGSKTDVDRNAELWNAISSQDIVRVQNILQRADEAFKRDEMGLGSHHQAGKAHNNIQIDAQLLLLAVKMDCPRCTKLLLNHGYDVNCHFKGETPLSSAAISGSDSLVRLLLRYGAEVSVAALILQSREDRSSIRRIDSLAQPYKFQVTQKTFKCNRNLIRLRNNFWKEHTIMSKAATNGPFTRASKSSPWTITPPFQLYRQPFFIEKNVRLAWSASVATTRSLCNGKLPSDTHEALLFLALVKSMTPIIGEYGGQDLEDEFFADLSRWQLVFRQDTQECSRFKTAVKAIWDIDVTQSRLDPLEDRSGFASEILHIQDLTNCLVNQAYHVFQFTGLSELELPNVQARWRARQATSKLHHPEKPAHCPTQDNTHTPFTNDSPLPVEMEGAKTLRRLEEGLTSDALQKSECSFTPDPILVTVLAGSIFAIILAFLLLLRSLEYCDAIKVLFPLAVTVLRDGNYSTVKYNQTRIAKRSRVLLGFYLERITPMAYGQLATTTLANHCRQA</sequence>
<organism evidence="1 2">
    <name type="scientific">Xylaria curta</name>
    <dbReference type="NCBI Taxonomy" id="42375"/>
    <lineage>
        <taxon>Eukaryota</taxon>
        <taxon>Fungi</taxon>
        <taxon>Dikarya</taxon>
        <taxon>Ascomycota</taxon>
        <taxon>Pezizomycotina</taxon>
        <taxon>Sordariomycetes</taxon>
        <taxon>Xylariomycetidae</taxon>
        <taxon>Xylariales</taxon>
        <taxon>Xylariaceae</taxon>
        <taxon>Xylaria</taxon>
    </lineage>
</organism>
<keyword evidence="2" id="KW-1185">Reference proteome</keyword>
<accession>A0ACC1NRY9</accession>
<evidence type="ECO:0000313" key="2">
    <source>
        <dbReference type="Proteomes" id="UP001143856"/>
    </source>
</evidence>
<dbReference type="Proteomes" id="UP001143856">
    <property type="component" value="Unassembled WGS sequence"/>
</dbReference>
<protein>
    <submittedName>
        <fullName evidence="1">Uncharacterized protein</fullName>
    </submittedName>
</protein>
<comment type="caution">
    <text evidence="1">The sequence shown here is derived from an EMBL/GenBank/DDBJ whole genome shotgun (WGS) entry which is preliminary data.</text>
</comment>
<proteinExistence type="predicted"/>
<gene>
    <name evidence="1" type="ORF">NUW58_g6526</name>
</gene>
<reference evidence="1" key="1">
    <citation type="submission" date="2022-10" db="EMBL/GenBank/DDBJ databases">
        <title>Genome Sequence of Xylaria curta.</title>
        <authorList>
            <person name="Buettner E."/>
        </authorList>
    </citation>
    <scope>NUCLEOTIDE SEQUENCE</scope>
    <source>
        <strain evidence="1">Babe10</strain>
    </source>
</reference>